<reference evidence="3" key="2">
    <citation type="journal article" date="2021" name="PeerJ">
        <title>Extensive microbial diversity within the chicken gut microbiome revealed by metagenomics and culture.</title>
        <authorList>
            <person name="Gilroy R."/>
            <person name="Ravi A."/>
            <person name="Getino M."/>
            <person name="Pursley I."/>
            <person name="Horton D.L."/>
            <person name="Alikhan N.F."/>
            <person name="Baker D."/>
            <person name="Gharbi K."/>
            <person name="Hall N."/>
            <person name="Watson M."/>
            <person name="Adriaenssens E.M."/>
            <person name="Foster-Nyarko E."/>
            <person name="Jarju S."/>
            <person name="Secka A."/>
            <person name="Antonio M."/>
            <person name="Oren A."/>
            <person name="Chaudhuri R.R."/>
            <person name="La Ragione R."/>
            <person name="Hildebrand F."/>
            <person name="Pallen M.J."/>
        </authorList>
    </citation>
    <scope>NUCLEOTIDE SEQUENCE</scope>
    <source>
        <strain evidence="3">21143</strain>
    </source>
</reference>
<feature type="transmembrane region" description="Helical" evidence="1">
    <location>
        <begin position="303"/>
        <end position="325"/>
    </location>
</feature>
<protein>
    <submittedName>
        <fullName evidence="3">Glycosyltransferase</fullName>
    </submittedName>
</protein>
<dbReference type="Gene3D" id="3.90.550.10">
    <property type="entry name" value="Spore Coat Polysaccharide Biosynthesis Protein SpsA, Chain A"/>
    <property type="match status" value="1"/>
</dbReference>
<evidence type="ECO:0000313" key="4">
    <source>
        <dbReference type="Proteomes" id="UP000886722"/>
    </source>
</evidence>
<dbReference type="SUPFAM" id="SSF53448">
    <property type="entry name" value="Nucleotide-diphospho-sugar transferases"/>
    <property type="match status" value="1"/>
</dbReference>
<dbReference type="Proteomes" id="UP000886722">
    <property type="component" value="Unassembled WGS sequence"/>
</dbReference>
<evidence type="ECO:0000259" key="2">
    <source>
        <dbReference type="Pfam" id="PF00535"/>
    </source>
</evidence>
<proteinExistence type="predicted"/>
<feature type="transmembrane region" description="Helical" evidence="1">
    <location>
        <begin position="331"/>
        <end position="351"/>
    </location>
</feature>
<dbReference type="EMBL" id="DVKT01000069">
    <property type="protein sequence ID" value="HIT40224.1"/>
    <property type="molecule type" value="Genomic_DNA"/>
</dbReference>
<evidence type="ECO:0000313" key="3">
    <source>
        <dbReference type="EMBL" id="HIT40224.1"/>
    </source>
</evidence>
<keyword evidence="1" id="KW-0812">Transmembrane</keyword>
<gene>
    <name evidence="3" type="ORF">IAD06_09355</name>
</gene>
<comment type="caution">
    <text evidence="3">The sequence shown here is derived from an EMBL/GenBank/DDBJ whole genome shotgun (WGS) entry which is preliminary data.</text>
</comment>
<dbReference type="PANTHER" id="PTHR22916">
    <property type="entry name" value="GLYCOSYLTRANSFERASE"/>
    <property type="match status" value="1"/>
</dbReference>
<name>A0A9D1KDX2_9BACT</name>
<reference evidence="3" key="1">
    <citation type="submission" date="2020-10" db="EMBL/GenBank/DDBJ databases">
        <authorList>
            <person name="Gilroy R."/>
        </authorList>
    </citation>
    <scope>NUCLEOTIDE SEQUENCE</scope>
    <source>
        <strain evidence="3">21143</strain>
    </source>
</reference>
<dbReference type="GO" id="GO:0016758">
    <property type="term" value="F:hexosyltransferase activity"/>
    <property type="evidence" value="ECO:0007669"/>
    <property type="project" value="UniProtKB-ARBA"/>
</dbReference>
<accession>A0A9D1KDX2</accession>
<keyword evidence="1" id="KW-0472">Membrane</keyword>
<dbReference type="Pfam" id="PF00535">
    <property type="entry name" value="Glycos_transf_2"/>
    <property type="match status" value="1"/>
</dbReference>
<dbReference type="AlphaFoldDB" id="A0A9D1KDX2"/>
<dbReference type="InterPro" id="IPR001173">
    <property type="entry name" value="Glyco_trans_2-like"/>
</dbReference>
<organism evidence="3 4">
    <name type="scientific">Candidatus Caccoplasma intestinavium</name>
    <dbReference type="NCBI Taxonomy" id="2840716"/>
    <lineage>
        <taxon>Bacteria</taxon>
        <taxon>Pseudomonadati</taxon>
        <taxon>Bacteroidota</taxon>
        <taxon>Bacteroidia</taxon>
        <taxon>Bacteroidales</taxon>
        <taxon>Bacteroidaceae</taxon>
        <taxon>Bacteroidaceae incertae sedis</taxon>
        <taxon>Candidatus Caccoplasma</taxon>
    </lineage>
</organism>
<dbReference type="InterPro" id="IPR029044">
    <property type="entry name" value="Nucleotide-diphossugar_trans"/>
</dbReference>
<feature type="domain" description="Glycosyltransferase 2-like" evidence="2">
    <location>
        <begin position="66"/>
        <end position="185"/>
    </location>
</feature>
<evidence type="ECO:0000256" key="1">
    <source>
        <dbReference type="SAM" id="Phobius"/>
    </source>
</evidence>
<sequence>MSSESFIRLLSQPLAVSVIVCGAVAVALLLFLAYIDVKYYLRVYRFCRKNAEKSETRKKEFLPPVSLIVYACENAVSLRRNLPELFKQDYPDFEVVVVDDASTDETRDILNLYAERYPRLYSTYVPSDACALSRRKLAITLGFKAVRNDYVVVLDATCLPSSRYWLRNMMCHFSDGVDIVLGYTRFDMSSSRGACYAAYDRMLFSLRYLSCALCGNPYMGEGTNVVYRKSLFFGHKGFSRTLNLRYGDDDLFINEVATPQNTRVEISPESRVDVCTDDFISLWRMSKLRYCFTAPYLRHSRRYLFAFEQLSVYLFYAALVAMSVIQPSYPAVWGAVLLLLLWRGIMQTWVYKRLARTMDMPLLGMKVLLYEWSRPWVDLYYYFSARRRKEENYTWCRMKI</sequence>
<keyword evidence="1" id="KW-1133">Transmembrane helix</keyword>
<dbReference type="PANTHER" id="PTHR22916:SF3">
    <property type="entry name" value="UDP-GLCNAC:BETAGAL BETA-1,3-N-ACETYLGLUCOSAMINYLTRANSFERASE-LIKE PROTEIN 1"/>
    <property type="match status" value="1"/>
</dbReference>
<feature type="transmembrane region" description="Helical" evidence="1">
    <location>
        <begin position="14"/>
        <end position="35"/>
    </location>
</feature>